<protein>
    <recommendedName>
        <fullName evidence="1">N-acetyltransferase domain-containing protein</fullName>
    </recommendedName>
</protein>
<dbReference type="PROSITE" id="PS51186">
    <property type="entry name" value="GNAT"/>
    <property type="match status" value="1"/>
</dbReference>
<comment type="caution">
    <text evidence="2">The sequence shown here is derived from an EMBL/GenBank/DDBJ whole genome shotgun (WGS) entry which is preliminary data.</text>
</comment>
<organism evidence="2 3">
    <name type="scientific">Mastigocoleus testarum BC008</name>
    <dbReference type="NCBI Taxonomy" id="371196"/>
    <lineage>
        <taxon>Bacteria</taxon>
        <taxon>Bacillati</taxon>
        <taxon>Cyanobacteriota</taxon>
        <taxon>Cyanophyceae</taxon>
        <taxon>Nostocales</taxon>
        <taxon>Hapalosiphonaceae</taxon>
        <taxon>Mastigocoleus</taxon>
    </lineage>
</organism>
<keyword evidence="3" id="KW-1185">Reference proteome</keyword>
<evidence type="ECO:0000259" key="1">
    <source>
        <dbReference type="PROSITE" id="PS51186"/>
    </source>
</evidence>
<dbReference type="Pfam" id="PF13302">
    <property type="entry name" value="Acetyltransf_3"/>
    <property type="match status" value="1"/>
</dbReference>
<dbReference type="EMBL" id="LMTZ01000101">
    <property type="protein sequence ID" value="KST65960.1"/>
    <property type="molecule type" value="Genomic_DNA"/>
</dbReference>
<dbReference type="Proteomes" id="UP000053372">
    <property type="component" value="Unassembled WGS sequence"/>
</dbReference>
<gene>
    <name evidence="2" type="ORF">BC008_23575</name>
</gene>
<sequence length="168" mass="19481">MNENNARIILNWRYEKPYDFYNPDSSHIEENIQEFTNPQNAYYSLTNSNSELVAHCCFGTEARVSDGNYSVEALDIGLGMNPRFTKRGLALRTINAIIDFGNAKFLATLFRVTVAEFNQQALRICEKAGFKEIERFQRKQDGKYFLIMILNLENSPTYSKNNYSKNNY</sequence>
<dbReference type="AlphaFoldDB" id="A0A0V7ZNG0"/>
<dbReference type="InterPro" id="IPR000182">
    <property type="entry name" value="GNAT_dom"/>
</dbReference>
<accession>A0A0V7ZNG0</accession>
<dbReference type="SUPFAM" id="SSF55729">
    <property type="entry name" value="Acyl-CoA N-acyltransferases (Nat)"/>
    <property type="match status" value="1"/>
</dbReference>
<reference evidence="2 3" key="1">
    <citation type="journal article" date="2015" name="Genome Announc.">
        <title>Draft Genome of the Euendolithic (true boring) Cyanobacterium Mastigocoleus testarum strain BC008.</title>
        <authorList>
            <person name="Guida B.S."/>
            <person name="Garcia-Pichel F."/>
        </authorList>
    </citation>
    <scope>NUCLEOTIDE SEQUENCE [LARGE SCALE GENOMIC DNA]</scope>
    <source>
        <strain evidence="2 3">BC008</strain>
    </source>
</reference>
<proteinExistence type="predicted"/>
<feature type="domain" description="N-acetyltransferase" evidence="1">
    <location>
        <begin position="1"/>
        <end position="153"/>
    </location>
</feature>
<dbReference type="GO" id="GO:0016747">
    <property type="term" value="F:acyltransferase activity, transferring groups other than amino-acyl groups"/>
    <property type="evidence" value="ECO:0007669"/>
    <property type="project" value="InterPro"/>
</dbReference>
<dbReference type="Gene3D" id="3.40.630.30">
    <property type="match status" value="1"/>
</dbReference>
<evidence type="ECO:0000313" key="3">
    <source>
        <dbReference type="Proteomes" id="UP000053372"/>
    </source>
</evidence>
<name>A0A0V7ZNG0_9CYAN</name>
<evidence type="ECO:0000313" key="2">
    <source>
        <dbReference type="EMBL" id="KST65960.1"/>
    </source>
</evidence>
<dbReference type="InterPro" id="IPR016181">
    <property type="entry name" value="Acyl_CoA_acyltransferase"/>
</dbReference>
<dbReference type="RefSeq" id="WP_161938149.1">
    <property type="nucleotide sequence ID" value="NZ_LMTZ01000101.1"/>
</dbReference>